<organism evidence="2 3">
    <name type="scientific">Myriangium duriaei CBS 260.36</name>
    <dbReference type="NCBI Taxonomy" id="1168546"/>
    <lineage>
        <taxon>Eukaryota</taxon>
        <taxon>Fungi</taxon>
        <taxon>Dikarya</taxon>
        <taxon>Ascomycota</taxon>
        <taxon>Pezizomycotina</taxon>
        <taxon>Dothideomycetes</taxon>
        <taxon>Dothideomycetidae</taxon>
        <taxon>Myriangiales</taxon>
        <taxon>Myriangiaceae</taxon>
        <taxon>Myriangium</taxon>
    </lineage>
</organism>
<accession>A0A9P4MIK0</accession>
<reference evidence="2" key="1">
    <citation type="journal article" date="2020" name="Stud. Mycol.">
        <title>101 Dothideomycetes genomes: a test case for predicting lifestyles and emergence of pathogens.</title>
        <authorList>
            <person name="Haridas S."/>
            <person name="Albert R."/>
            <person name="Binder M."/>
            <person name="Bloem J."/>
            <person name="Labutti K."/>
            <person name="Salamov A."/>
            <person name="Andreopoulos B."/>
            <person name="Baker S."/>
            <person name="Barry K."/>
            <person name="Bills G."/>
            <person name="Bluhm B."/>
            <person name="Cannon C."/>
            <person name="Castanera R."/>
            <person name="Culley D."/>
            <person name="Daum C."/>
            <person name="Ezra D."/>
            <person name="Gonzalez J."/>
            <person name="Henrissat B."/>
            <person name="Kuo A."/>
            <person name="Liang C."/>
            <person name="Lipzen A."/>
            <person name="Lutzoni F."/>
            <person name="Magnuson J."/>
            <person name="Mondo S."/>
            <person name="Nolan M."/>
            <person name="Ohm R."/>
            <person name="Pangilinan J."/>
            <person name="Park H.-J."/>
            <person name="Ramirez L."/>
            <person name="Alfaro M."/>
            <person name="Sun H."/>
            <person name="Tritt A."/>
            <person name="Yoshinaga Y."/>
            <person name="Zwiers L.-H."/>
            <person name="Turgeon B."/>
            <person name="Goodwin S."/>
            <person name="Spatafora J."/>
            <person name="Crous P."/>
            <person name="Grigoriev I."/>
        </authorList>
    </citation>
    <scope>NUCLEOTIDE SEQUENCE</scope>
    <source>
        <strain evidence="2">CBS 260.36</strain>
    </source>
</reference>
<sequence>MCCAYVYRLIHNFWSHIASAPVSSSKCTSQRSGLAVLTEPQLPSWHHCRFLLATMFDFWKFLIRRARKSNATTPSTQTGTLNTSPDRRKAPKLFVRIHYHTELGPGIAAGFVLWTEQARTYFKVRDQYGRDVHTLEIVLPSPPSNLSHDAVLEPYVCYLDDLISVFAPPRDAGAKMNWHTSNSSGAHRRQRDQSGAPPSATTSAVQSSGAVPSAVQDAVRRDSSISLSAPKNLMVSETASRGISSPSEADAGISHVGSHFTQEYCATHHAMSLDAPAQQRSEKTKEGFTAMPIIWEGTNPITRHVDDCNSNEVRLSMEHASLPPPEIAKYDQEVFAQRLNELEAIFQAAIRKHMENAMAATGNIYDHLPVVHFRSGPATDMNASDLGLGAFMKEKRMSMGFKELEIRKLARDEFGFNKSDRRGRLVKMGESPIRATQVGHDRRIAKWVRAKVKSEMDKENAKAKTVRPLRPAHALTFTRQEQNAATKDNKGGSSCAIEDDPESEWSTITEGEADQQEEGKAADSGCAMSNVTSKTT</sequence>
<feature type="region of interest" description="Disordered" evidence="1">
    <location>
        <begin position="480"/>
        <end position="536"/>
    </location>
</feature>
<name>A0A9P4MIK0_9PEZI</name>
<evidence type="ECO:0000313" key="3">
    <source>
        <dbReference type="Proteomes" id="UP000799439"/>
    </source>
</evidence>
<feature type="compositionally biased region" description="Polar residues" evidence="1">
    <location>
        <begin position="527"/>
        <end position="536"/>
    </location>
</feature>
<feature type="region of interest" description="Disordered" evidence="1">
    <location>
        <begin position="176"/>
        <end position="223"/>
    </location>
</feature>
<proteinExistence type="predicted"/>
<feature type="compositionally biased region" description="Polar residues" evidence="1">
    <location>
        <begin position="199"/>
        <end position="210"/>
    </location>
</feature>
<keyword evidence="3" id="KW-1185">Reference proteome</keyword>
<dbReference type="Proteomes" id="UP000799439">
    <property type="component" value="Unassembled WGS sequence"/>
</dbReference>
<protein>
    <submittedName>
        <fullName evidence="2">Uncharacterized protein</fullName>
    </submittedName>
</protein>
<comment type="caution">
    <text evidence="2">The sequence shown here is derived from an EMBL/GenBank/DDBJ whole genome shotgun (WGS) entry which is preliminary data.</text>
</comment>
<evidence type="ECO:0000256" key="1">
    <source>
        <dbReference type="SAM" id="MobiDB-lite"/>
    </source>
</evidence>
<dbReference type="AlphaFoldDB" id="A0A9P4MIK0"/>
<dbReference type="EMBL" id="ML996082">
    <property type="protein sequence ID" value="KAF2156060.1"/>
    <property type="molecule type" value="Genomic_DNA"/>
</dbReference>
<gene>
    <name evidence="2" type="ORF">K461DRAFT_88541</name>
</gene>
<evidence type="ECO:0000313" key="2">
    <source>
        <dbReference type="EMBL" id="KAF2156060.1"/>
    </source>
</evidence>